<dbReference type="EMBL" id="JXTI01000153">
    <property type="protein sequence ID" value="KWX11837.1"/>
    <property type="molecule type" value="Genomic_DNA"/>
</dbReference>
<dbReference type="Proteomes" id="UP000070089">
    <property type="component" value="Unassembled WGS sequence"/>
</dbReference>
<dbReference type="GO" id="GO:0051131">
    <property type="term" value="P:chaperone-mediated protein complex assembly"/>
    <property type="evidence" value="ECO:0007669"/>
    <property type="project" value="TreeGrafter"/>
</dbReference>
<dbReference type="PROSITE" id="PS51203">
    <property type="entry name" value="CS"/>
    <property type="match status" value="1"/>
</dbReference>
<dbReference type="OrthoDB" id="1564555at2759"/>
<name>A0A132NP66_GIAIN</name>
<evidence type="ECO:0000259" key="3">
    <source>
        <dbReference type="PROSITE" id="PS51203"/>
    </source>
</evidence>
<dbReference type="GO" id="GO:0006457">
    <property type="term" value="P:protein folding"/>
    <property type="evidence" value="ECO:0007669"/>
    <property type="project" value="TreeGrafter"/>
</dbReference>
<dbReference type="CDD" id="cd06465">
    <property type="entry name" value="p23_hB-ind1_like"/>
    <property type="match status" value="1"/>
</dbReference>
<dbReference type="PANTHER" id="PTHR22932:SF1">
    <property type="entry name" value="CO-CHAPERONE PROTEIN DAF-41"/>
    <property type="match status" value="1"/>
</dbReference>
<evidence type="ECO:0000313" key="4">
    <source>
        <dbReference type="EMBL" id="KWX11837.1"/>
    </source>
</evidence>
<reference evidence="4 5" key="1">
    <citation type="journal article" date="2015" name="Mol. Biochem. Parasitol.">
        <title>Identification of polymorphic genes for use in assemblage B genotyping assays through comparative genomics of multiple assemblage B Giardia duodenalis isolates.</title>
        <authorList>
            <person name="Wielinga C."/>
            <person name="Thompson R.C."/>
            <person name="Monis P."/>
            <person name="Ryan U."/>
        </authorList>
    </citation>
    <scope>NUCLEOTIDE SEQUENCE [LARGE SCALE GENOMIC DNA]</scope>
    <source>
        <strain evidence="4 5">BAH15c1</strain>
    </source>
</reference>
<accession>A0A132NP66</accession>
<evidence type="ECO:0000256" key="2">
    <source>
        <dbReference type="SAM" id="MobiDB-lite"/>
    </source>
</evidence>
<feature type="domain" description="CS" evidence="3">
    <location>
        <begin position="18"/>
        <end position="106"/>
    </location>
</feature>
<organism evidence="4 5">
    <name type="scientific">Giardia duodenalis assemblage B</name>
    <dbReference type="NCBI Taxonomy" id="1394984"/>
    <lineage>
        <taxon>Eukaryota</taxon>
        <taxon>Metamonada</taxon>
        <taxon>Diplomonadida</taxon>
        <taxon>Hexamitidae</taxon>
        <taxon>Giardiinae</taxon>
        <taxon>Giardia</taxon>
    </lineage>
</organism>
<proteinExistence type="inferred from homology"/>
<evidence type="ECO:0000313" key="5">
    <source>
        <dbReference type="Proteomes" id="UP000070089"/>
    </source>
</evidence>
<feature type="compositionally biased region" description="Acidic residues" evidence="2">
    <location>
        <begin position="172"/>
        <end position="189"/>
    </location>
</feature>
<dbReference type="PANTHER" id="PTHR22932">
    <property type="entry name" value="TELOMERASE-BINDING PROTEIN P23 HSP90 CO-CHAPERONE"/>
    <property type="match status" value="1"/>
</dbReference>
<dbReference type="GO" id="GO:0005634">
    <property type="term" value="C:nucleus"/>
    <property type="evidence" value="ECO:0007669"/>
    <property type="project" value="TreeGrafter"/>
</dbReference>
<dbReference type="VEuPathDB" id="GiardiaDB:QR46_4209"/>
<dbReference type="GO" id="GO:0005829">
    <property type="term" value="C:cytosol"/>
    <property type="evidence" value="ECO:0007669"/>
    <property type="project" value="TreeGrafter"/>
</dbReference>
<evidence type="ECO:0000256" key="1">
    <source>
        <dbReference type="ARBA" id="ARBA00025733"/>
    </source>
</evidence>
<feature type="region of interest" description="Disordered" evidence="2">
    <location>
        <begin position="159"/>
        <end position="202"/>
    </location>
</feature>
<dbReference type="InterPro" id="IPR008978">
    <property type="entry name" value="HSP20-like_chaperone"/>
</dbReference>
<feature type="compositionally biased region" description="Basic and acidic residues" evidence="2">
    <location>
        <begin position="190"/>
        <end position="202"/>
    </location>
</feature>
<dbReference type="Gene3D" id="2.60.40.790">
    <property type="match status" value="1"/>
</dbReference>
<dbReference type="GO" id="GO:0051087">
    <property type="term" value="F:protein-folding chaperone binding"/>
    <property type="evidence" value="ECO:0007669"/>
    <property type="project" value="TreeGrafter"/>
</dbReference>
<comment type="similarity">
    <text evidence="1">Belongs to the p23/wos2 family.</text>
</comment>
<sequence>MPNQLVMILNQLLLEKQMHHPTIYWAQRKDVVYMRLSVSSATDVKFKIAEETIHFACKSGGEDYACKLTLFAPINPDESKYKVTGPCIESILQKKEASDEFWASLTKTKLPYVRIDWDRWVDEGEDENAAGSLPNPGDMDFANMMKNMGGGMPGLDGMNFDPSNFKMPEGADFGDEEDDDNKDGEDEPDEEKKESGEEKAEE</sequence>
<protein>
    <submittedName>
        <fullName evidence="4">Wos2/ putative p23-like domain protein</fullName>
    </submittedName>
</protein>
<comment type="caution">
    <text evidence="4">The sequence shown here is derived from an EMBL/GenBank/DDBJ whole genome shotgun (WGS) entry which is preliminary data.</text>
</comment>
<dbReference type="InterPro" id="IPR007052">
    <property type="entry name" value="CS_dom"/>
</dbReference>
<dbReference type="InterPro" id="IPR045250">
    <property type="entry name" value="p23-like"/>
</dbReference>
<dbReference type="SUPFAM" id="SSF49764">
    <property type="entry name" value="HSP20-like chaperones"/>
    <property type="match status" value="1"/>
</dbReference>
<dbReference type="Pfam" id="PF04969">
    <property type="entry name" value="CS"/>
    <property type="match status" value="1"/>
</dbReference>
<dbReference type="GO" id="GO:0051879">
    <property type="term" value="F:Hsp90 protein binding"/>
    <property type="evidence" value="ECO:0007669"/>
    <property type="project" value="InterPro"/>
</dbReference>
<gene>
    <name evidence="4" type="ORF">QR46_4209</name>
</gene>
<dbReference type="FunFam" id="2.60.40.790:FF:000039">
    <property type="entry name" value="CS domain containing protein"/>
    <property type="match status" value="1"/>
</dbReference>
<dbReference type="AlphaFoldDB" id="A0A132NP66"/>